<comment type="pathway">
    <text evidence="2 9">Protein modification; protein ubiquitination.</text>
</comment>
<feature type="compositionally biased region" description="Low complexity" evidence="10">
    <location>
        <begin position="81"/>
        <end position="95"/>
    </location>
</feature>
<proteinExistence type="predicted"/>
<evidence type="ECO:0000256" key="10">
    <source>
        <dbReference type="SAM" id="MobiDB-lite"/>
    </source>
</evidence>
<evidence type="ECO:0000256" key="1">
    <source>
        <dbReference type="ARBA" id="ARBA00000900"/>
    </source>
</evidence>
<dbReference type="EC" id="2.3.2.27" evidence="9"/>
<dbReference type="GO" id="GO:0006511">
    <property type="term" value="P:ubiquitin-dependent protein catabolic process"/>
    <property type="evidence" value="ECO:0007669"/>
    <property type="project" value="UniProtKB-UniRule"/>
</dbReference>
<dbReference type="GO" id="GO:0008270">
    <property type="term" value="F:zinc ion binding"/>
    <property type="evidence" value="ECO:0007669"/>
    <property type="project" value="UniProtKB-KW"/>
</dbReference>
<keyword evidence="3 9" id="KW-0808">Transferase</keyword>
<accession>A0A2Z6M712</accession>
<dbReference type="InterPro" id="IPR013083">
    <property type="entry name" value="Znf_RING/FYVE/PHD"/>
</dbReference>
<evidence type="ECO:0000256" key="8">
    <source>
        <dbReference type="PROSITE-ProRule" id="PRU00175"/>
    </source>
</evidence>
<dbReference type="InterPro" id="IPR045103">
    <property type="entry name" value="RNF5/RNF185-like"/>
</dbReference>
<keyword evidence="7 9" id="KW-0862">Zinc</keyword>
<evidence type="ECO:0000256" key="3">
    <source>
        <dbReference type="ARBA" id="ARBA00022679"/>
    </source>
</evidence>
<feature type="compositionally biased region" description="Polar residues" evidence="10">
    <location>
        <begin position="105"/>
        <end position="119"/>
    </location>
</feature>
<dbReference type="OrthoDB" id="6270329at2759"/>
<dbReference type="Proteomes" id="UP000242715">
    <property type="component" value="Unassembled WGS sequence"/>
</dbReference>
<evidence type="ECO:0000313" key="12">
    <source>
        <dbReference type="EMBL" id="GAU27158.1"/>
    </source>
</evidence>
<dbReference type="AlphaFoldDB" id="A0A2Z6M712"/>
<dbReference type="GO" id="GO:0016567">
    <property type="term" value="P:protein ubiquitination"/>
    <property type="evidence" value="ECO:0007669"/>
    <property type="project" value="UniProtKB-UniPathway"/>
</dbReference>
<evidence type="ECO:0000259" key="11">
    <source>
        <dbReference type="PROSITE" id="PS50089"/>
    </source>
</evidence>
<dbReference type="EMBL" id="DF973347">
    <property type="protein sequence ID" value="GAU27158.1"/>
    <property type="molecule type" value="Genomic_DNA"/>
</dbReference>
<dbReference type="UniPathway" id="UPA00143"/>
<keyword evidence="9" id="KW-0256">Endoplasmic reticulum</keyword>
<comment type="catalytic activity">
    <reaction evidence="1 9">
        <text>S-ubiquitinyl-[E2 ubiquitin-conjugating enzyme]-L-cysteine + [acceptor protein]-L-lysine = [E2 ubiquitin-conjugating enzyme]-L-cysteine + N(6)-ubiquitinyl-[acceptor protein]-L-lysine.</text>
        <dbReference type="EC" id="2.3.2.27"/>
    </reaction>
</comment>
<evidence type="ECO:0000256" key="5">
    <source>
        <dbReference type="ARBA" id="ARBA00022771"/>
    </source>
</evidence>
<dbReference type="InterPro" id="IPR001841">
    <property type="entry name" value="Znf_RING"/>
</dbReference>
<dbReference type="GO" id="GO:0005789">
    <property type="term" value="C:endoplasmic reticulum membrane"/>
    <property type="evidence" value="ECO:0007669"/>
    <property type="project" value="UniProtKB-SubCell"/>
</dbReference>
<evidence type="ECO:0000313" key="13">
    <source>
        <dbReference type="Proteomes" id="UP000242715"/>
    </source>
</evidence>
<evidence type="ECO:0000256" key="2">
    <source>
        <dbReference type="ARBA" id="ARBA00004906"/>
    </source>
</evidence>
<comment type="subcellular location">
    <subcellularLocation>
        <location evidence="9">Endoplasmic reticulum membrane</location>
        <topology evidence="9">Single-pass type IV membrane protein</topology>
    </subcellularLocation>
</comment>
<dbReference type="GO" id="GO:0061630">
    <property type="term" value="F:ubiquitin protein ligase activity"/>
    <property type="evidence" value="ECO:0007669"/>
    <property type="project" value="UniProtKB-UniRule"/>
</dbReference>
<evidence type="ECO:0000256" key="7">
    <source>
        <dbReference type="ARBA" id="ARBA00022833"/>
    </source>
</evidence>
<keyword evidence="13" id="KW-1185">Reference proteome</keyword>
<dbReference type="Pfam" id="PF13445">
    <property type="entry name" value="zf-RING_UBOX"/>
    <property type="match status" value="1"/>
</dbReference>
<sequence>MSNRAGANAKANCHKKCSNDLDCDICLEQVKDPVVTFCGHLYCWSYIYKWVNSTSWEHNEKPECPVCKAEISESTLVPLYGRGQTSSTSQGGSVVPPRPSGPRSFDSTPNVSEQPQQEQIPENGLHFFLKFGPYKLDFWKLH</sequence>
<feature type="domain" description="RING-type" evidence="11">
    <location>
        <begin position="23"/>
        <end position="68"/>
    </location>
</feature>
<evidence type="ECO:0000256" key="6">
    <source>
        <dbReference type="ARBA" id="ARBA00022786"/>
    </source>
</evidence>
<dbReference type="PROSITE" id="PS50089">
    <property type="entry name" value="ZF_RING_2"/>
    <property type="match status" value="1"/>
</dbReference>
<keyword evidence="6 9" id="KW-0833">Ubl conjugation pathway</keyword>
<feature type="region of interest" description="Disordered" evidence="10">
    <location>
        <begin position="80"/>
        <end position="119"/>
    </location>
</feature>
<dbReference type="Gene3D" id="3.30.40.10">
    <property type="entry name" value="Zinc/RING finger domain, C3HC4 (zinc finger)"/>
    <property type="match status" value="1"/>
</dbReference>
<protein>
    <recommendedName>
        <fullName evidence="9">E3 ubiquitin-protein ligase RMA</fullName>
        <ecNumber evidence="9">2.3.2.27</ecNumber>
    </recommendedName>
    <alternativeName>
        <fullName evidence="9">Protein RING membrane-anchor</fullName>
    </alternativeName>
    <alternativeName>
        <fullName evidence="9">RING-type E3 ubiquitin transferase RMA</fullName>
    </alternativeName>
</protein>
<dbReference type="SMART" id="SM00184">
    <property type="entry name" value="RING"/>
    <property type="match status" value="1"/>
</dbReference>
<comment type="domain">
    <text evidence="9">The RING-type zinc finger domain is responsible for E3 ligase activity.</text>
</comment>
<keyword evidence="4 9" id="KW-0479">Metal-binding</keyword>
<dbReference type="SUPFAM" id="SSF57850">
    <property type="entry name" value="RING/U-box"/>
    <property type="match status" value="1"/>
</dbReference>
<keyword evidence="5 8" id="KW-0863">Zinc-finger</keyword>
<evidence type="ECO:0000256" key="9">
    <source>
        <dbReference type="RuleBase" id="RU369090"/>
    </source>
</evidence>
<organism evidence="12 13">
    <name type="scientific">Trifolium subterraneum</name>
    <name type="common">Subterranean clover</name>
    <dbReference type="NCBI Taxonomy" id="3900"/>
    <lineage>
        <taxon>Eukaryota</taxon>
        <taxon>Viridiplantae</taxon>
        <taxon>Streptophyta</taxon>
        <taxon>Embryophyta</taxon>
        <taxon>Tracheophyta</taxon>
        <taxon>Spermatophyta</taxon>
        <taxon>Magnoliopsida</taxon>
        <taxon>eudicotyledons</taxon>
        <taxon>Gunneridae</taxon>
        <taxon>Pentapetalae</taxon>
        <taxon>rosids</taxon>
        <taxon>fabids</taxon>
        <taxon>Fabales</taxon>
        <taxon>Fabaceae</taxon>
        <taxon>Papilionoideae</taxon>
        <taxon>50 kb inversion clade</taxon>
        <taxon>NPAAA clade</taxon>
        <taxon>Hologalegina</taxon>
        <taxon>IRL clade</taxon>
        <taxon>Trifolieae</taxon>
        <taxon>Trifolium</taxon>
    </lineage>
</organism>
<name>A0A2Z6M712_TRISU</name>
<comment type="function">
    <text evidence="9">E3 ubiquitin-protein ligase.</text>
</comment>
<dbReference type="PANTHER" id="PTHR12313">
    <property type="entry name" value="E3 UBIQUITIN-PROTEIN LIGASE RNF5-RELATED"/>
    <property type="match status" value="1"/>
</dbReference>
<dbReference type="InterPro" id="IPR027370">
    <property type="entry name" value="Znf-RING_euk"/>
</dbReference>
<evidence type="ECO:0000256" key="4">
    <source>
        <dbReference type="ARBA" id="ARBA00022723"/>
    </source>
</evidence>
<gene>
    <name evidence="12" type="ORF">TSUD_104670</name>
</gene>
<reference evidence="13" key="1">
    <citation type="journal article" date="2017" name="Front. Plant Sci.">
        <title>Climate Clever Clovers: New Paradigm to Reduce the Environmental Footprint of Ruminants by Breeding Low Methanogenic Forages Utilizing Haplotype Variation.</title>
        <authorList>
            <person name="Kaur P."/>
            <person name="Appels R."/>
            <person name="Bayer P.E."/>
            <person name="Keeble-Gagnere G."/>
            <person name="Wang J."/>
            <person name="Hirakawa H."/>
            <person name="Shirasawa K."/>
            <person name="Vercoe P."/>
            <person name="Stefanova K."/>
            <person name="Durmic Z."/>
            <person name="Nichols P."/>
            <person name="Revell C."/>
            <person name="Isobe S.N."/>
            <person name="Edwards D."/>
            <person name="Erskine W."/>
        </authorList>
    </citation>
    <scope>NUCLEOTIDE SEQUENCE [LARGE SCALE GENOMIC DNA]</scope>
    <source>
        <strain evidence="13">cv. Daliak</strain>
    </source>
</reference>